<accession>A0ABP0DZ47</accession>
<organism evidence="2 3">
    <name type="scientific">Sporothrix epigloea</name>
    <dbReference type="NCBI Taxonomy" id="1892477"/>
    <lineage>
        <taxon>Eukaryota</taxon>
        <taxon>Fungi</taxon>
        <taxon>Dikarya</taxon>
        <taxon>Ascomycota</taxon>
        <taxon>Pezizomycotina</taxon>
        <taxon>Sordariomycetes</taxon>
        <taxon>Sordariomycetidae</taxon>
        <taxon>Ophiostomatales</taxon>
        <taxon>Ophiostomataceae</taxon>
        <taxon>Sporothrix</taxon>
    </lineage>
</organism>
<reference evidence="2 3" key="1">
    <citation type="submission" date="2024-01" db="EMBL/GenBank/DDBJ databases">
        <authorList>
            <person name="Allen C."/>
            <person name="Tagirdzhanova G."/>
        </authorList>
    </citation>
    <scope>NUCLEOTIDE SEQUENCE [LARGE SCALE GENOMIC DNA]</scope>
    <source>
        <strain evidence="2 3">CBS 573.63</strain>
    </source>
</reference>
<evidence type="ECO:0000313" key="2">
    <source>
        <dbReference type="EMBL" id="CAK7273484.1"/>
    </source>
</evidence>
<feature type="compositionally biased region" description="Basic and acidic residues" evidence="1">
    <location>
        <begin position="133"/>
        <end position="161"/>
    </location>
</feature>
<dbReference type="EMBL" id="CAWUOM010000134">
    <property type="protein sequence ID" value="CAK7273484.1"/>
    <property type="molecule type" value="Genomic_DNA"/>
</dbReference>
<protein>
    <submittedName>
        <fullName evidence="2">Uncharacterized protein</fullName>
    </submittedName>
</protein>
<keyword evidence="3" id="KW-1185">Reference proteome</keyword>
<evidence type="ECO:0000313" key="3">
    <source>
        <dbReference type="Proteomes" id="UP001642501"/>
    </source>
</evidence>
<sequence>MHCMWDKAFFALKPLSSTDQDVTVQFHWLNRSVKAVKEELDGFESAMQTVCGGNTRDWGTPQLAHRPSGLRIETGQLFKIRAAKPYLLPSFKLLELQWNLLRMSAMSGAANIYDQDEEDDKDSADGSAQLVSESKENLMSKMKSQPETHFEVGDKEKEVWS</sequence>
<evidence type="ECO:0000256" key="1">
    <source>
        <dbReference type="SAM" id="MobiDB-lite"/>
    </source>
</evidence>
<feature type="region of interest" description="Disordered" evidence="1">
    <location>
        <begin position="115"/>
        <end position="161"/>
    </location>
</feature>
<dbReference type="Proteomes" id="UP001642501">
    <property type="component" value="Unassembled WGS sequence"/>
</dbReference>
<name>A0ABP0DZ47_9PEZI</name>
<comment type="caution">
    <text evidence="2">The sequence shown here is derived from an EMBL/GenBank/DDBJ whole genome shotgun (WGS) entry which is preliminary data.</text>
</comment>
<proteinExistence type="predicted"/>
<gene>
    <name evidence="2" type="ORF">SEPCBS57363_005676</name>
</gene>